<sequence length="80" mass="8947">MTGSGIDENSNYDRPDGLTHFPMRQLGQRPPGIARGRTYVALESIGETCADRDVCRNLDSWLCVCLEDLLRPEEENPPTP</sequence>
<accession>A0A0H5QK32</accession>
<organism evidence="2">
    <name type="scientific">uncultured prokaryote</name>
    <dbReference type="NCBI Taxonomy" id="198431"/>
    <lineage>
        <taxon>unclassified sequences</taxon>
        <taxon>environmental samples</taxon>
    </lineage>
</organism>
<proteinExistence type="predicted"/>
<evidence type="ECO:0000313" key="2">
    <source>
        <dbReference type="EMBL" id="CRY96172.1"/>
    </source>
</evidence>
<evidence type="ECO:0000256" key="1">
    <source>
        <dbReference type="SAM" id="MobiDB-lite"/>
    </source>
</evidence>
<dbReference type="AlphaFoldDB" id="A0A0H5QK32"/>
<reference evidence="2" key="2">
    <citation type="submission" date="2015-07" db="EMBL/GenBank/DDBJ databases">
        <title>Plasmids, circular viruses and viroids from rat gut.</title>
        <authorList>
            <person name="Jorgensen T.J."/>
            <person name="Hansen M.A."/>
            <person name="Xu Z."/>
            <person name="Tabak M.A."/>
            <person name="Sorensen S.J."/>
            <person name="Hansen L.H."/>
        </authorList>
    </citation>
    <scope>NUCLEOTIDE SEQUENCE</scope>
    <source>
        <strain evidence="2">RGFK0961</strain>
    </source>
</reference>
<protein>
    <submittedName>
        <fullName evidence="2">Uncharacterized protein</fullName>
    </submittedName>
</protein>
<reference evidence="2" key="1">
    <citation type="submission" date="2015-06" db="EMBL/GenBank/DDBJ databases">
        <authorList>
            <person name="Joergensen T."/>
        </authorList>
    </citation>
    <scope>NUCLEOTIDE SEQUENCE</scope>
    <source>
        <strain evidence="2">RGFK0961</strain>
    </source>
</reference>
<dbReference type="EMBL" id="LN853558">
    <property type="protein sequence ID" value="CRY96172.1"/>
    <property type="molecule type" value="Genomic_DNA"/>
</dbReference>
<name>A0A0H5QK32_9ZZZZ</name>
<feature type="region of interest" description="Disordered" evidence="1">
    <location>
        <begin position="1"/>
        <end position="33"/>
    </location>
</feature>